<proteinExistence type="predicted"/>
<keyword evidence="2" id="KW-1185">Reference proteome</keyword>
<dbReference type="AlphaFoldDB" id="A0A8H6EC58"/>
<dbReference type="EMBL" id="SPNV01000001">
    <property type="protein sequence ID" value="KAF5867317.1"/>
    <property type="molecule type" value="Genomic_DNA"/>
</dbReference>
<organism evidence="1 2">
    <name type="scientific">Petromyces alliaceus</name>
    <name type="common">Aspergillus alliaceus</name>
    <dbReference type="NCBI Taxonomy" id="209559"/>
    <lineage>
        <taxon>Eukaryota</taxon>
        <taxon>Fungi</taxon>
        <taxon>Dikarya</taxon>
        <taxon>Ascomycota</taxon>
        <taxon>Pezizomycotina</taxon>
        <taxon>Eurotiomycetes</taxon>
        <taxon>Eurotiomycetidae</taxon>
        <taxon>Eurotiales</taxon>
        <taxon>Aspergillaceae</taxon>
        <taxon>Aspergillus</taxon>
        <taxon>Aspergillus subgen. Circumdati</taxon>
    </lineage>
</organism>
<name>A0A8H6EC58_PETAA</name>
<gene>
    <name evidence="1" type="ORF">ETB97_000086</name>
</gene>
<protein>
    <submittedName>
        <fullName evidence="1">Uncharacterized protein</fullName>
    </submittedName>
</protein>
<comment type="caution">
    <text evidence="1">The sequence shown here is derived from an EMBL/GenBank/DDBJ whole genome shotgun (WGS) entry which is preliminary data.</text>
</comment>
<evidence type="ECO:0000313" key="1">
    <source>
        <dbReference type="EMBL" id="KAF5867317.1"/>
    </source>
</evidence>
<sequence length="106" mass="11812">MTACTGEARAMDVISDVAMKLLRDTLNPKWRTLRVLSGTGPNSDRTYWSLSTSLPNEVVRTSGPNKRTIYGEQSEAASQRVAHLYVKCESVGFWNCPKPDFETMAL</sequence>
<dbReference type="Proteomes" id="UP000541154">
    <property type="component" value="Unassembled WGS sequence"/>
</dbReference>
<accession>A0A8H6EC58</accession>
<evidence type="ECO:0000313" key="2">
    <source>
        <dbReference type="Proteomes" id="UP000541154"/>
    </source>
</evidence>
<reference evidence="1 2" key="1">
    <citation type="submission" date="2019-04" db="EMBL/GenBank/DDBJ databases">
        <title>Aspergillus burnettii sp. nov., novel species from soil in southeast Queensland.</title>
        <authorList>
            <person name="Gilchrist C.L.M."/>
            <person name="Pitt J.I."/>
            <person name="Lange L."/>
            <person name="Lacey H.J."/>
            <person name="Vuong D."/>
            <person name="Midgley D.J."/>
            <person name="Greenfield P."/>
            <person name="Bradbury M."/>
            <person name="Lacey E."/>
            <person name="Busk P.K."/>
            <person name="Pilgaard B."/>
            <person name="Chooi Y.H."/>
            <person name="Piggott A.M."/>
        </authorList>
    </citation>
    <scope>NUCLEOTIDE SEQUENCE [LARGE SCALE GENOMIC DNA]</scope>
    <source>
        <strain evidence="1 2">FRR 5400</strain>
    </source>
</reference>